<dbReference type="STRING" id="5643.A0A060SIB9"/>
<protein>
    <recommendedName>
        <fullName evidence="3">CxC2-like cysteine cluster KDZ transposase-associated domain-containing protein</fullName>
    </recommendedName>
</protein>
<accession>A0A060SIB9</accession>
<dbReference type="InterPro" id="IPR041078">
    <property type="entry name" value="Plavaka"/>
</dbReference>
<dbReference type="AlphaFoldDB" id="A0A060SIB9"/>
<gene>
    <name evidence="1" type="ORF">BN946_scf184943.g3</name>
</gene>
<evidence type="ECO:0000313" key="1">
    <source>
        <dbReference type="EMBL" id="CDO71969.1"/>
    </source>
</evidence>
<proteinExistence type="predicted"/>
<dbReference type="Pfam" id="PF18759">
    <property type="entry name" value="Plavaka"/>
    <property type="match status" value="1"/>
</dbReference>
<organism evidence="1 2">
    <name type="scientific">Pycnoporus cinnabarinus</name>
    <name type="common">Cinnabar-red polypore</name>
    <name type="synonym">Trametes cinnabarina</name>
    <dbReference type="NCBI Taxonomy" id="5643"/>
    <lineage>
        <taxon>Eukaryota</taxon>
        <taxon>Fungi</taxon>
        <taxon>Dikarya</taxon>
        <taxon>Basidiomycota</taxon>
        <taxon>Agaricomycotina</taxon>
        <taxon>Agaricomycetes</taxon>
        <taxon>Polyporales</taxon>
        <taxon>Polyporaceae</taxon>
        <taxon>Trametes</taxon>
    </lineage>
</organism>
<dbReference type="Proteomes" id="UP000029665">
    <property type="component" value="Unassembled WGS sequence"/>
</dbReference>
<reference evidence="1" key="1">
    <citation type="submission" date="2014-01" db="EMBL/GenBank/DDBJ databases">
        <title>The genome of the white-rot fungus Pycnoporus cinnabarinus: a basidiomycete model with a versatile arsenal for lignocellulosic biomass breakdown.</title>
        <authorList>
            <person name="Levasseur A."/>
            <person name="Lomascolo A."/>
            <person name="Ruiz-Duenas F.J."/>
            <person name="Uzan E."/>
            <person name="Piumi F."/>
            <person name="Kues U."/>
            <person name="Ram A.F.J."/>
            <person name="Murat C."/>
            <person name="Haon M."/>
            <person name="Benoit I."/>
            <person name="Arfi Y."/>
            <person name="Chevret D."/>
            <person name="Drula E."/>
            <person name="Kwon M.J."/>
            <person name="Gouret P."/>
            <person name="Lesage-Meessen L."/>
            <person name="Lombard V."/>
            <person name="Mariette J."/>
            <person name="Noirot C."/>
            <person name="Park J."/>
            <person name="Patyshakuliyeva A."/>
            <person name="Wieneger R.A.B."/>
            <person name="Wosten H.A.B."/>
            <person name="Martin F."/>
            <person name="Coutinho P.M."/>
            <person name="de Vries R."/>
            <person name="Martinez A.T."/>
            <person name="Klopp C."/>
            <person name="Pontarotti P."/>
            <person name="Henrissat B."/>
            <person name="Record E."/>
        </authorList>
    </citation>
    <scope>NUCLEOTIDE SEQUENCE [LARGE SCALE GENOMIC DNA]</scope>
    <source>
        <strain evidence="1">BRFM137</strain>
    </source>
</reference>
<dbReference type="EMBL" id="CCBP010000109">
    <property type="protein sequence ID" value="CDO71969.1"/>
    <property type="molecule type" value="Genomic_DNA"/>
</dbReference>
<comment type="caution">
    <text evidence="1">The sequence shown here is derived from an EMBL/GenBank/DDBJ whole genome shotgun (WGS) entry which is preliminary data.</text>
</comment>
<sequence>MKYTPEKLFQNADGTGPIFDEMWTGEWWWERQNTLPSGATIAPVILSSDKTQLSRFSGDKQAWPVYLSIGNIAKTIRRQPSKHATILIGYIPVTKLECFTRKTRSVEGYHVFHECMRSILEPLVAAGKSGIEMTCTDGGVRWVHPIVAAYVADHPEQCLVSGCQENFCPKCCAHSSELGDPVYSVMKDQTVIWDAIKEAADGVDTVELKSLGLRLIDPFWRELPHCDIFSCITLDLLHQLHKGIFKDHTVAWATACAEGGADEVDRRFKAMPSHPRTEHKHMEKVFLGILCGASDPAAVRAVRSVLNFIYYAHFHTHSDDSLACLEHAWAAFHANKDVFVRLGIRQHFNIPKLNSALHYLLSIRKLGTMDGYNTEHSEWLHIDFAKRGYSASNKREYIKQMMLWLSRQEAVHRFQTYLDWTEPTSDLPSPAGTQDASCDNPLDDEMDEGHQDGQQALLRALSIISESSLPSYILPKSPSLPGTTVGQLIRDFGCTDFIRALQDYLRKGSCSRTLPHAAQNLHPGSRFAAYKRMYLHLPPIQQLSHEVVKDVIRAIPMQPACRLVRASPAHFDTVLVRISGAEDSQSADSLDGK</sequence>
<name>A0A060SIB9_PYCCI</name>
<evidence type="ECO:0008006" key="3">
    <source>
        <dbReference type="Google" id="ProtNLM"/>
    </source>
</evidence>
<dbReference type="OrthoDB" id="2418900at2759"/>
<dbReference type="HOGENOM" id="CLU_006344_4_2_1"/>
<dbReference type="OMA" id="KDHTVAW"/>
<evidence type="ECO:0000313" key="2">
    <source>
        <dbReference type="Proteomes" id="UP000029665"/>
    </source>
</evidence>
<keyword evidence="2" id="KW-1185">Reference proteome</keyword>